<dbReference type="OMA" id="VIPMERY"/>
<dbReference type="Pfam" id="PF01494">
    <property type="entry name" value="FAD_binding_3"/>
    <property type="match status" value="1"/>
</dbReference>
<evidence type="ECO:0000313" key="6">
    <source>
        <dbReference type="Proteomes" id="UP000054270"/>
    </source>
</evidence>
<dbReference type="InterPro" id="IPR051104">
    <property type="entry name" value="FAD_monoxygenase"/>
</dbReference>
<dbReference type="SUPFAM" id="SSF54373">
    <property type="entry name" value="FAD-linked reductases, C-terminal domain"/>
    <property type="match status" value="1"/>
</dbReference>
<dbReference type="InterPro" id="IPR002938">
    <property type="entry name" value="FAD-bd"/>
</dbReference>
<dbReference type="GO" id="GO:0044550">
    <property type="term" value="P:secondary metabolite biosynthetic process"/>
    <property type="evidence" value="ECO:0007669"/>
    <property type="project" value="TreeGrafter"/>
</dbReference>
<dbReference type="Proteomes" id="UP000054270">
    <property type="component" value="Unassembled WGS sequence"/>
</dbReference>
<keyword evidence="6" id="KW-1185">Reference proteome</keyword>
<dbReference type="PRINTS" id="PR00420">
    <property type="entry name" value="RNGMNOXGNASE"/>
</dbReference>
<feature type="domain" description="FAD-binding" evidence="4">
    <location>
        <begin position="14"/>
        <end position="347"/>
    </location>
</feature>
<protein>
    <recommendedName>
        <fullName evidence="4">FAD-binding domain-containing protein</fullName>
    </recommendedName>
</protein>
<dbReference type="PANTHER" id="PTHR46720:SF3">
    <property type="entry name" value="FAD-BINDING DOMAIN-CONTAINING PROTEIN-RELATED"/>
    <property type="match status" value="1"/>
</dbReference>
<dbReference type="EMBL" id="KN817553">
    <property type="protein sequence ID" value="KJA21956.1"/>
    <property type="molecule type" value="Genomic_DNA"/>
</dbReference>
<dbReference type="Gene3D" id="3.50.50.60">
    <property type="entry name" value="FAD/NAD(P)-binding domain"/>
    <property type="match status" value="1"/>
</dbReference>
<evidence type="ECO:0000313" key="5">
    <source>
        <dbReference type="EMBL" id="KJA21956.1"/>
    </source>
</evidence>
<keyword evidence="3" id="KW-0560">Oxidoreductase</keyword>
<dbReference type="InterPro" id="IPR036188">
    <property type="entry name" value="FAD/NAD-bd_sf"/>
</dbReference>
<accession>A0A0D2NZP8</accession>
<dbReference type="STRING" id="945553.A0A0D2NZP8"/>
<sequence length="440" mass="48446">MGSNAAPEESSQRLRVAIIGAGIGGLTLSAALGALSKNDLEIDIYESAACISEIGAGITLWPRVWEIMNAIDLGQPLLQFLQRPPDDTARIVFQIRKGDEKEGFFIHDVVMQGGSTTFHRADLQQALVSRMSGQLHLGHRFTSLEERNDEVVVHFQNGTTATCDLLIGMDGIKSAVRKSLLSKQGLTNSPSMEPVWSGTIAYRGLVSRDVLDKVFPGHRTITTPMMYVGKGRHVVAYAISRSLINVAAFVTYAEKEGTVYEDTCSSAEEIQEEMVSLYTKWEPEVQVLIRTLKQPLKWPINQVIPMERYVSGRVVIAGDAAHGMPPHQGSGASTAIEDAYILASLLSSDSCTKDTVLKVSEIYNNIRCVEGNRALDMAIDMGKFLDLAFPGLENVREGDENVDRSILDAVGYEISRKWEWVWKDSAEVDKARALDLLKSE</sequence>
<dbReference type="GO" id="GO:0071949">
    <property type="term" value="F:FAD binding"/>
    <property type="evidence" value="ECO:0007669"/>
    <property type="project" value="InterPro"/>
</dbReference>
<keyword evidence="1" id="KW-0285">Flavoprotein</keyword>
<name>A0A0D2NZP8_HYPSF</name>
<dbReference type="GO" id="GO:0016491">
    <property type="term" value="F:oxidoreductase activity"/>
    <property type="evidence" value="ECO:0007669"/>
    <property type="project" value="UniProtKB-KW"/>
</dbReference>
<dbReference type="SUPFAM" id="SSF51905">
    <property type="entry name" value="FAD/NAD(P)-binding domain"/>
    <property type="match status" value="1"/>
</dbReference>
<dbReference type="PANTHER" id="PTHR46720">
    <property type="entry name" value="HYDROXYLASE, PUTATIVE (AFU_ORTHOLOGUE AFUA_3G01460)-RELATED"/>
    <property type="match status" value="1"/>
</dbReference>
<keyword evidence="2" id="KW-0274">FAD</keyword>
<organism evidence="5 6">
    <name type="scientific">Hypholoma sublateritium (strain FD-334 SS-4)</name>
    <dbReference type="NCBI Taxonomy" id="945553"/>
    <lineage>
        <taxon>Eukaryota</taxon>
        <taxon>Fungi</taxon>
        <taxon>Dikarya</taxon>
        <taxon>Basidiomycota</taxon>
        <taxon>Agaricomycotina</taxon>
        <taxon>Agaricomycetes</taxon>
        <taxon>Agaricomycetidae</taxon>
        <taxon>Agaricales</taxon>
        <taxon>Agaricineae</taxon>
        <taxon>Strophariaceae</taxon>
        <taxon>Hypholoma</taxon>
    </lineage>
</organism>
<dbReference type="AlphaFoldDB" id="A0A0D2NZP8"/>
<evidence type="ECO:0000256" key="3">
    <source>
        <dbReference type="ARBA" id="ARBA00023002"/>
    </source>
</evidence>
<evidence type="ECO:0000259" key="4">
    <source>
        <dbReference type="Pfam" id="PF01494"/>
    </source>
</evidence>
<gene>
    <name evidence="5" type="ORF">HYPSUDRAFT_67299</name>
</gene>
<proteinExistence type="predicted"/>
<evidence type="ECO:0000256" key="1">
    <source>
        <dbReference type="ARBA" id="ARBA00022630"/>
    </source>
</evidence>
<evidence type="ECO:0000256" key="2">
    <source>
        <dbReference type="ARBA" id="ARBA00022827"/>
    </source>
</evidence>
<reference evidence="6" key="1">
    <citation type="submission" date="2014-04" db="EMBL/GenBank/DDBJ databases">
        <title>Evolutionary Origins and Diversification of the Mycorrhizal Mutualists.</title>
        <authorList>
            <consortium name="DOE Joint Genome Institute"/>
            <consortium name="Mycorrhizal Genomics Consortium"/>
            <person name="Kohler A."/>
            <person name="Kuo A."/>
            <person name="Nagy L.G."/>
            <person name="Floudas D."/>
            <person name="Copeland A."/>
            <person name="Barry K.W."/>
            <person name="Cichocki N."/>
            <person name="Veneault-Fourrey C."/>
            <person name="LaButti K."/>
            <person name="Lindquist E.A."/>
            <person name="Lipzen A."/>
            <person name="Lundell T."/>
            <person name="Morin E."/>
            <person name="Murat C."/>
            <person name="Riley R."/>
            <person name="Ohm R."/>
            <person name="Sun H."/>
            <person name="Tunlid A."/>
            <person name="Henrissat B."/>
            <person name="Grigoriev I.V."/>
            <person name="Hibbett D.S."/>
            <person name="Martin F."/>
        </authorList>
    </citation>
    <scope>NUCLEOTIDE SEQUENCE [LARGE SCALE GENOMIC DNA]</scope>
    <source>
        <strain evidence="6">FD-334 SS-4</strain>
    </source>
</reference>
<dbReference type="OrthoDB" id="417877at2759"/>